<reference evidence="5 6" key="1">
    <citation type="submission" date="2020-02" db="EMBL/GenBank/DDBJ databases">
        <authorList>
            <person name="Hogendoorn C."/>
        </authorList>
    </citation>
    <scope>NUCLEOTIDE SEQUENCE [LARGE SCALE GENOMIC DNA]</scope>
    <source>
        <strain evidence="5">R501</strain>
    </source>
</reference>
<evidence type="ECO:0000313" key="6">
    <source>
        <dbReference type="Proteomes" id="UP000503399"/>
    </source>
</evidence>
<dbReference type="PANTHER" id="PTHR33154">
    <property type="entry name" value="TRANSCRIPTIONAL REGULATOR, ARSR FAMILY"/>
    <property type="match status" value="1"/>
</dbReference>
<dbReference type="PRINTS" id="PR00778">
    <property type="entry name" value="HTHARSR"/>
</dbReference>
<protein>
    <submittedName>
        <fullName evidence="5">ArsR family transcriptional regulator</fullName>
    </submittedName>
</protein>
<dbReference type="Pfam" id="PF01022">
    <property type="entry name" value="HTH_5"/>
    <property type="match status" value="1"/>
</dbReference>
<dbReference type="GO" id="GO:0003700">
    <property type="term" value="F:DNA-binding transcription factor activity"/>
    <property type="evidence" value="ECO:0007669"/>
    <property type="project" value="InterPro"/>
</dbReference>
<gene>
    <name evidence="5" type="ORF">R50_0133</name>
</gene>
<dbReference type="KEGG" id="hfv:R50_0133"/>
<dbReference type="InterPro" id="IPR011991">
    <property type="entry name" value="ArsR-like_HTH"/>
</dbReference>
<evidence type="ECO:0000313" key="5">
    <source>
        <dbReference type="EMBL" id="CAB1127639.1"/>
    </source>
</evidence>
<accession>A0A6F8ZDF6</accession>
<evidence type="ECO:0000256" key="3">
    <source>
        <dbReference type="ARBA" id="ARBA00023163"/>
    </source>
</evidence>
<evidence type="ECO:0000256" key="2">
    <source>
        <dbReference type="ARBA" id="ARBA00023125"/>
    </source>
</evidence>
<keyword evidence="1" id="KW-0805">Transcription regulation</keyword>
<keyword evidence="2" id="KW-0238">DNA-binding</keyword>
<dbReference type="PROSITE" id="PS50987">
    <property type="entry name" value="HTH_ARSR_2"/>
    <property type="match status" value="1"/>
</dbReference>
<dbReference type="EMBL" id="LR778114">
    <property type="protein sequence ID" value="CAB1127639.1"/>
    <property type="molecule type" value="Genomic_DNA"/>
</dbReference>
<dbReference type="GO" id="GO:0003677">
    <property type="term" value="F:DNA binding"/>
    <property type="evidence" value="ECO:0007669"/>
    <property type="project" value="UniProtKB-KW"/>
</dbReference>
<dbReference type="InterPro" id="IPR036390">
    <property type="entry name" value="WH_DNA-bd_sf"/>
</dbReference>
<feature type="domain" description="HTH arsR-type" evidence="4">
    <location>
        <begin position="1"/>
        <end position="90"/>
    </location>
</feature>
<name>A0A6F8ZDF6_9FIRM</name>
<dbReference type="Gene3D" id="1.10.10.10">
    <property type="entry name" value="Winged helix-like DNA-binding domain superfamily/Winged helix DNA-binding domain"/>
    <property type="match status" value="1"/>
</dbReference>
<evidence type="ECO:0000256" key="1">
    <source>
        <dbReference type="ARBA" id="ARBA00023015"/>
    </source>
</evidence>
<dbReference type="CDD" id="cd00090">
    <property type="entry name" value="HTH_ARSR"/>
    <property type="match status" value="1"/>
</dbReference>
<dbReference type="Proteomes" id="UP000503399">
    <property type="component" value="Chromosome"/>
</dbReference>
<keyword evidence="6" id="KW-1185">Reference proteome</keyword>
<organism evidence="5 6">
    <name type="scientific">Candidatus Hydrogenisulfobacillus filiaventi</name>
    <dbReference type="NCBI Taxonomy" id="2707344"/>
    <lineage>
        <taxon>Bacteria</taxon>
        <taxon>Bacillati</taxon>
        <taxon>Bacillota</taxon>
        <taxon>Clostridia</taxon>
        <taxon>Eubacteriales</taxon>
        <taxon>Clostridiales Family XVII. Incertae Sedis</taxon>
        <taxon>Candidatus Hydrogenisulfobacillus</taxon>
    </lineage>
</organism>
<dbReference type="InterPro" id="IPR051081">
    <property type="entry name" value="HTH_MetalResp_TranReg"/>
</dbReference>
<dbReference type="SUPFAM" id="SSF46785">
    <property type="entry name" value="Winged helix' DNA-binding domain"/>
    <property type="match status" value="1"/>
</dbReference>
<proteinExistence type="predicted"/>
<dbReference type="SMART" id="SM00418">
    <property type="entry name" value="HTH_ARSR"/>
    <property type="match status" value="1"/>
</dbReference>
<dbReference type="InterPro" id="IPR036388">
    <property type="entry name" value="WH-like_DNA-bd_sf"/>
</dbReference>
<evidence type="ECO:0000259" key="4">
    <source>
        <dbReference type="PROSITE" id="PS50987"/>
    </source>
</evidence>
<dbReference type="PANTHER" id="PTHR33154:SF18">
    <property type="entry name" value="ARSENICAL RESISTANCE OPERON REPRESSOR"/>
    <property type="match status" value="1"/>
</dbReference>
<dbReference type="AlphaFoldDB" id="A0A6F8ZDF6"/>
<dbReference type="InterPro" id="IPR001845">
    <property type="entry name" value="HTH_ArsR_DNA-bd_dom"/>
</dbReference>
<dbReference type="NCBIfam" id="NF033788">
    <property type="entry name" value="HTH_metalloreg"/>
    <property type="match status" value="1"/>
</dbReference>
<keyword evidence="3" id="KW-0804">Transcription</keyword>
<sequence>MFRREADLFRALGDPVRLHILALLRVREACVCELTRLLPVSQPAVSQHLRKLRAAGLVEERRHRYWTYYRLPSDPPPLALPVLEHLEAPAEEVAWLKTHRVASSCTLSPGTGAAPARFPLPPTP</sequence>